<dbReference type="STRING" id="1440774.Y900_011280"/>
<evidence type="ECO:0000313" key="3">
    <source>
        <dbReference type="Proteomes" id="UP000022835"/>
    </source>
</evidence>
<proteinExistence type="predicted"/>
<sequence length="113" mass="11804">MSASNAAETHPEKAPRARLWTNWLLALSTLVGAGVVQLFAMGAVMGTAACSNPNCPKPSGFVYGLLTYGAPAIAVLAVVITIFTAKHPRGWVVPVVAWVLLIIDIAILSATFS</sequence>
<reference evidence="2" key="1">
    <citation type="submission" date="2014-05" db="EMBL/GenBank/DDBJ databases">
        <title>Genome sequence of Mycobacterium aromaticivorans strain JS19b1T (= DSM 45407T).</title>
        <authorList>
            <person name="Kwak Y."/>
            <person name="Park G.-S."/>
            <person name="Li Q.X."/>
            <person name="Lee S.-E."/>
            <person name="Shin J.-H."/>
        </authorList>
    </citation>
    <scope>NUCLEOTIDE SEQUENCE [LARGE SCALE GENOMIC DNA]</scope>
    <source>
        <strain evidence="2">JS19b1</strain>
    </source>
</reference>
<evidence type="ECO:0000313" key="2">
    <source>
        <dbReference type="EMBL" id="KDE99504.1"/>
    </source>
</evidence>
<evidence type="ECO:0000256" key="1">
    <source>
        <dbReference type="SAM" id="Phobius"/>
    </source>
</evidence>
<dbReference type="eggNOG" id="ENOG5032CWT">
    <property type="taxonomic scope" value="Bacteria"/>
</dbReference>
<dbReference type="AlphaFoldDB" id="A0A064CFX1"/>
<accession>A0A064CFX1</accession>
<protein>
    <submittedName>
        <fullName evidence="2">Uncharacterized protein</fullName>
    </submittedName>
</protein>
<feature type="transmembrane region" description="Helical" evidence="1">
    <location>
        <begin position="91"/>
        <end position="112"/>
    </location>
</feature>
<keyword evidence="1" id="KW-1133">Transmembrane helix</keyword>
<feature type="transmembrane region" description="Helical" evidence="1">
    <location>
        <begin position="61"/>
        <end position="85"/>
    </location>
</feature>
<feature type="transmembrane region" description="Helical" evidence="1">
    <location>
        <begin position="23"/>
        <end position="49"/>
    </location>
</feature>
<organism evidence="2 3">
    <name type="scientific">Mycolicibacterium aromaticivorans JS19b1 = JCM 16368</name>
    <dbReference type="NCBI Taxonomy" id="1440774"/>
    <lineage>
        <taxon>Bacteria</taxon>
        <taxon>Bacillati</taxon>
        <taxon>Actinomycetota</taxon>
        <taxon>Actinomycetes</taxon>
        <taxon>Mycobacteriales</taxon>
        <taxon>Mycobacteriaceae</taxon>
        <taxon>Mycolicibacterium</taxon>
    </lineage>
</organism>
<keyword evidence="1" id="KW-0472">Membrane</keyword>
<dbReference type="Proteomes" id="UP000022835">
    <property type="component" value="Unassembled WGS sequence"/>
</dbReference>
<name>A0A064CFX1_9MYCO</name>
<dbReference type="RefSeq" id="WP_036341863.1">
    <property type="nucleotide sequence ID" value="NZ_JALN02000001.1"/>
</dbReference>
<keyword evidence="3" id="KW-1185">Reference proteome</keyword>
<dbReference type="EMBL" id="JALN02000001">
    <property type="protein sequence ID" value="KDE99504.1"/>
    <property type="molecule type" value="Genomic_DNA"/>
</dbReference>
<keyword evidence="1" id="KW-0812">Transmembrane</keyword>
<gene>
    <name evidence="2" type="ORF">Y900_011280</name>
</gene>
<comment type="caution">
    <text evidence="2">The sequence shown here is derived from an EMBL/GenBank/DDBJ whole genome shotgun (WGS) entry which is preliminary data.</text>
</comment>